<dbReference type="PANTHER" id="PTHR30244">
    <property type="entry name" value="TRANSAMINASE"/>
    <property type="match status" value="1"/>
</dbReference>
<organism evidence="4 5">
    <name type="scientific">Paenibacillus cucumis</name>
    <name type="common">ex Kampfer et al. 2016</name>
    <dbReference type="NCBI Taxonomy" id="1776858"/>
    <lineage>
        <taxon>Bacteria</taxon>
        <taxon>Bacillati</taxon>
        <taxon>Bacillota</taxon>
        <taxon>Bacilli</taxon>
        <taxon>Bacillales</taxon>
        <taxon>Paenibacillaceae</taxon>
        <taxon>Paenibacillus</taxon>
    </lineage>
</organism>
<dbReference type="Gene3D" id="3.40.640.10">
    <property type="entry name" value="Type I PLP-dependent aspartate aminotransferase-like (Major domain)"/>
    <property type="match status" value="1"/>
</dbReference>
<comment type="caution">
    <text evidence="4">The sequence shown here is derived from an EMBL/GenBank/DDBJ whole genome shotgun (WGS) entry which is preliminary data.</text>
</comment>
<keyword evidence="4" id="KW-0808">Transferase</keyword>
<dbReference type="PANTHER" id="PTHR30244:SF36">
    <property type="entry name" value="3-OXO-GLUCOSE-6-PHOSPHATE:GLUTAMATE AMINOTRANSFERASE"/>
    <property type="match status" value="1"/>
</dbReference>
<name>A0ABS7KSH2_9BACL</name>
<dbReference type="RefSeq" id="WP_221791705.1">
    <property type="nucleotide sequence ID" value="NZ_JACLIC010000061.1"/>
</dbReference>
<evidence type="ECO:0000256" key="3">
    <source>
        <dbReference type="RuleBase" id="RU004508"/>
    </source>
</evidence>
<dbReference type="SUPFAM" id="SSF53383">
    <property type="entry name" value="PLP-dependent transferases"/>
    <property type="match status" value="1"/>
</dbReference>
<dbReference type="EMBL" id="JACLIC010000061">
    <property type="protein sequence ID" value="MBY0207114.1"/>
    <property type="molecule type" value="Genomic_DNA"/>
</dbReference>
<accession>A0ABS7KSH2</accession>
<dbReference type="PIRSF" id="PIRSF000390">
    <property type="entry name" value="PLP_StrS"/>
    <property type="match status" value="1"/>
</dbReference>
<protein>
    <submittedName>
        <fullName evidence="4">DegT/DnrJ/EryC1/StrS family aminotransferase</fullName>
    </submittedName>
</protein>
<sequence length="371" mass="41082">MGVLFSAPQYEFQLIRQEWEQRFNELCAHGVFVGGAPVKEFEKHFASFLDVKGVAGVGNGTDALFLALKALEIGKGDEVITATNTFIATVEAIHHTGATPVLVDCERDSYLIDLDQVKANVTSRTKAIIPVHLYGQMVDIDEFVQWAADKGIFIVEDCAQAAGAHLNGKYAGSIGSIGCFSFYPDKNLGAIGDGGAISSNHPELLSGFRKLRNHGGELKYIHEFPGFNSRLDPLQALVLDLKLKYLNEWSERRRENAGIYSENLSNVEGVIVPKHRGDESHVFHLYVIRVEEDRRDALKKHLQKKGILTAIQYPTAVHQTPAFQHLGYGRGAFPVSEEYAQQILSLPMSIALSKADIEYVCDEIRSYMGTN</sequence>
<dbReference type="InterPro" id="IPR015422">
    <property type="entry name" value="PyrdxlP-dep_Trfase_small"/>
</dbReference>
<dbReference type="Proteomes" id="UP000706031">
    <property type="component" value="Unassembled WGS sequence"/>
</dbReference>
<reference evidence="4 5" key="1">
    <citation type="submission" date="2020-08" db="EMBL/GenBank/DDBJ databases">
        <title>Fungal Genomes of the International Space Station.</title>
        <authorList>
            <person name="Seuylemezian A."/>
            <person name="Singh N.K."/>
            <person name="Wood J."/>
            <person name="Venkateswaran K."/>
        </authorList>
    </citation>
    <scope>NUCLEOTIDE SEQUENCE [LARGE SCALE GENOMIC DNA]</scope>
    <source>
        <strain evidence="4 5">S/N-304-OC-R4</strain>
    </source>
</reference>
<dbReference type="InterPro" id="IPR015421">
    <property type="entry name" value="PyrdxlP-dep_Trfase_major"/>
</dbReference>
<dbReference type="InterPro" id="IPR000653">
    <property type="entry name" value="DegT/StrS_aminotransferase"/>
</dbReference>
<proteinExistence type="inferred from homology"/>
<dbReference type="InterPro" id="IPR015424">
    <property type="entry name" value="PyrdxlP-dep_Trfase"/>
</dbReference>
<dbReference type="Gene3D" id="3.90.1150.10">
    <property type="entry name" value="Aspartate Aminotransferase, domain 1"/>
    <property type="match status" value="1"/>
</dbReference>
<gene>
    <name evidence="4" type="ORF">H7T88_28185</name>
</gene>
<dbReference type="CDD" id="cd00616">
    <property type="entry name" value="AHBA_syn"/>
    <property type="match status" value="1"/>
</dbReference>
<dbReference type="Pfam" id="PF01041">
    <property type="entry name" value="DegT_DnrJ_EryC1"/>
    <property type="match status" value="1"/>
</dbReference>
<dbReference type="GO" id="GO:0008483">
    <property type="term" value="F:transaminase activity"/>
    <property type="evidence" value="ECO:0007669"/>
    <property type="project" value="UniProtKB-KW"/>
</dbReference>
<keyword evidence="1 3" id="KW-0663">Pyridoxal phosphate</keyword>
<evidence type="ECO:0000313" key="4">
    <source>
        <dbReference type="EMBL" id="MBY0207114.1"/>
    </source>
</evidence>
<evidence type="ECO:0000313" key="5">
    <source>
        <dbReference type="Proteomes" id="UP000706031"/>
    </source>
</evidence>
<comment type="similarity">
    <text evidence="2 3">Belongs to the DegT/DnrJ/EryC1 family.</text>
</comment>
<keyword evidence="5" id="KW-1185">Reference proteome</keyword>
<evidence type="ECO:0000256" key="1">
    <source>
        <dbReference type="ARBA" id="ARBA00022898"/>
    </source>
</evidence>
<evidence type="ECO:0000256" key="2">
    <source>
        <dbReference type="ARBA" id="ARBA00037999"/>
    </source>
</evidence>
<keyword evidence="4" id="KW-0032">Aminotransferase</keyword>